<dbReference type="Proteomes" id="UP000076400">
    <property type="component" value="Unassembled WGS sequence"/>
</dbReference>
<feature type="transmembrane region" description="Helical" evidence="7">
    <location>
        <begin position="188"/>
        <end position="207"/>
    </location>
</feature>
<evidence type="ECO:0000259" key="8">
    <source>
        <dbReference type="PROSITE" id="PS50928"/>
    </source>
</evidence>
<dbReference type="GO" id="GO:0005886">
    <property type="term" value="C:plasma membrane"/>
    <property type="evidence" value="ECO:0007669"/>
    <property type="project" value="UniProtKB-SubCell"/>
</dbReference>
<feature type="transmembrane region" description="Helical" evidence="7">
    <location>
        <begin position="233"/>
        <end position="252"/>
    </location>
</feature>
<feature type="domain" description="ABC transmembrane type-1" evidence="8">
    <location>
        <begin position="94"/>
        <end position="307"/>
    </location>
</feature>
<feature type="transmembrane region" description="Helical" evidence="7">
    <location>
        <begin position="100"/>
        <end position="121"/>
    </location>
</feature>
<dbReference type="PANTHER" id="PTHR43163">
    <property type="entry name" value="DIPEPTIDE TRANSPORT SYSTEM PERMEASE PROTEIN DPPB-RELATED"/>
    <property type="match status" value="1"/>
</dbReference>
<dbReference type="STRING" id="580166.AUP43_09315"/>
<dbReference type="InterPro" id="IPR045621">
    <property type="entry name" value="BPD_transp_1_N"/>
</dbReference>
<dbReference type="Pfam" id="PF00528">
    <property type="entry name" value="BPD_transp_1"/>
    <property type="match status" value="1"/>
</dbReference>
<keyword evidence="10" id="KW-1185">Reference proteome</keyword>
<keyword evidence="5 7" id="KW-1133">Transmembrane helix</keyword>
<dbReference type="GO" id="GO:0055085">
    <property type="term" value="P:transmembrane transport"/>
    <property type="evidence" value="ECO:0007669"/>
    <property type="project" value="InterPro"/>
</dbReference>
<protein>
    <submittedName>
        <fullName evidence="9">ABC transporter permease</fullName>
    </submittedName>
</protein>
<evidence type="ECO:0000256" key="2">
    <source>
        <dbReference type="ARBA" id="ARBA00022448"/>
    </source>
</evidence>
<evidence type="ECO:0000256" key="7">
    <source>
        <dbReference type="RuleBase" id="RU363032"/>
    </source>
</evidence>
<keyword evidence="4 7" id="KW-0812">Transmembrane</keyword>
<dbReference type="InterPro" id="IPR000515">
    <property type="entry name" value="MetI-like"/>
</dbReference>
<dbReference type="RefSeq" id="WP_067556360.1">
    <property type="nucleotide sequence ID" value="NZ_LPXN01000110.1"/>
</dbReference>
<name>A0A154W2P2_9PROT</name>
<organism evidence="9 10">
    <name type="scientific">Oceanibaculum pacificum</name>
    <dbReference type="NCBI Taxonomy" id="580166"/>
    <lineage>
        <taxon>Bacteria</taxon>
        <taxon>Pseudomonadati</taxon>
        <taxon>Pseudomonadota</taxon>
        <taxon>Alphaproteobacteria</taxon>
        <taxon>Rhodospirillales</taxon>
        <taxon>Oceanibaculaceae</taxon>
        <taxon>Oceanibaculum</taxon>
    </lineage>
</organism>
<keyword evidence="2 7" id="KW-0813">Transport</keyword>
<evidence type="ECO:0000313" key="9">
    <source>
        <dbReference type="EMBL" id="KZD07902.1"/>
    </source>
</evidence>
<comment type="subcellular location">
    <subcellularLocation>
        <location evidence="1 7">Cell membrane</location>
        <topology evidence="1 7">Multi-pass membrane protein</topology>
    </subcellularLocation>
</comment>
<keyword evidence="3" id="KW-1003">Cell membrane</keyword>
<sequence>MSVFILRRLMQSLVLLCVMTIIVFAGVYAIGNPIDILISPDATQAEYDRAVRALGLDLPLWQQYLVFLSKLVQGDLGKSFVFNEPALTLVFSRLPATLELAFAAMLLSIVIGIPLGLWAGLRPDSVAGRSIMAGSIFGFSLPNFWQGLMLIMVFSVFLQWLPAGGRGPTANFLGINSSLFTAEGWQHLLLPALNLALFKMSLVIRLTRAGVRETLLLDYVKFARAKGLSSRRVIFVHVFKNILIPLVTVIGLELGSVIAFAVVTETIFAWPGIGKLIIDSIFVLDRPVIVAYLIVIVLMFITINLIVDILYSVLDPRVRLADMKS</sequence>
<reference evidence="9 10" key="1">
    <citation type="submission" date="2015-12" db="EMBL/GenBank/DDBJ databases">
        <title>Genome sequence of Oceanibaculum pacificum MCCC 1A02656.</title>
        <authorList>
            <person name="Lu L."/>
            <person name="Lai Q."/>
            <person name="Shao Z."/>
            <person name="Qian P."/>
        </authorList>
    </citation>
    <scope>NUCLEOTIDE SEQUENCE [LARGE SCALE GENOMIC DNA]</scope>
    <source>
        <strain evidence="9 10">MCCC 1A02656</strain>
    </source>
</reference>
<dbReference type="Gene3D" id="1.10.3720.10">
    <property type="entry name" value="MetI-like"/>
    <property type="match status" value="1"/>
</dbReference>
<dbReference type="PANTHER" id="PTHR43163:SF2">
    <property type="entry name" value="ABC TRANSPORTER PERMEASE PROTEIN"/>
    <property type="match status" value="1"/>
</dbReference>
<dbReference type="Pfam" id="PF19300">
    <property type="entry name" value="BPD_transp_1_N"/>
    <property type="match status" value="1"/>
</dbReference>
<feature type="transmembrane region" description="Helical" evidence="7">
    <location>
        <begin position="258"/>
        <end position="278"/>
    </location>
</feature>
<evidence type="ECO:0000313" key="10">
    <source>
        <dbReference type="Proteomes" id="UP000076400"/>
    </source>
</evidence>
<evidence type="ECO:0000256" key="1">
    <source>
        <dbReference type="ARBA" id="ARBA00004651"/>
    </source>
</evidence>
<comment type="caution">
    <text evidence="9">The sequence shown here is derived from an EMBL/GenBank/DDBJ whole genome shotgun (WGS) entry which is preliminary data.</text>
</comment>
<evidence type="ECO:0000256" key="3">
    <source>
        <dbReference type="ARBA" id="ARBA00022475"/>
    </source>
</evidence>
<feature type="transmembrane region" description="Helical" evidence="7">
    <location>
        <begin position="12"/>
        <end position="31"/>
    </location>
</feature>
<dbReference type="CDD" id="cd06261">
    <property type="entry name" value="TM_PBP2"/>
    <property type="match status" value="1"/>
</dbReference>
<dbReference type="InterPro" id="IPR035906">
    <property type="entry name" value="MetI-like_sf"/>
</dbReference>
<proteinExistence type="inferred from homology"/>
<keyword evidence="6 7" id="KW-0472">Membrane</keyword>
<gene>
    <name evidence="9" type="ORF">AUP43_09315</name>
</gene>
<dbReference type="AlphaFoldDB" id="A0A154W2P2"/>
<dbReference type="SUPFAM" id="SSF161098">
    <property type="entry name" value="MetI-like"/>
    <property type="match status" value="1"/>
</dbReference>
<evidence type="ECO:0000256" key="5">
    <source>
        <dbReference type="ARBA" id="ARBA00022989"/>
    </source>
</evidence>
<evidence type="ECO:0000256" key="4">
    <source>
        <dbReference type="ARBA" id="ARBA00022692"/>
    </source>
</evidence>
<dbReference type="EMBL" id="LPXN01000110">
    <property type="protein sequence ID" value="KZD07902.1"/>
    <property type="molecule type" value="Genomic_DNA"/>
</dbReference>
<evidence type="ECO:0000256" key="6">
    <source>
        <dbReference type="ARBA" id="ARBA00023136"/>
    </source>
</evidence>
<dbReference type="PROSITE" id="PS50928">
    <property type="entry name" value="ABC_TM1"/>
    <property type="match status" value="1"/>
</dbReference>
<accession>A0A154W2P2</accession>
<feature type="transmembrane region" description="Helical" evidence="7">
    <location>
        <begin position="290"/>
        <end position="314"/>
    </location>
</feature>
<feature type="transmembrane region" description="Helical" evidence="7">
    <location>
        <begin position="133"/>
        <end position="158"/>
    </location>
</feature>
<comment type="similarity">
    <text evidence="7">Belongs to the binding-protein-dependent transport system permease family.</text>
</comment>
<dbReference type="OrthoDB" id="7834831at2"/>